<comment type="caution">
    <text evidence="2">The sequence shown here is derived from an EMBL/GenBank/DDBJ whole genome shotgun (WGS) entry which is preliminary data.</text>
</comment>
<keyword evidence="3" id="KW-1185">Reference proteome</keyword>
<gene>
    <name evidence="2" type="ORF">GPA22_09555</name>
</gene>
<dbReference type="EMBL" id="WTVN01000012">
    <property type="protein sequence ID" value="NMG43973.1"/>
    <property type="molecule type" value="Genomic_DNA"/>
</dbReference>
<name>A0ABX1PXV2_9RHOO</name>
<dbReference type="Proteomes" id="UP000623795">
    <property type="component" value="Unassembled WGS sequence"/>
</dbReference>
<dbReference type="RefSeq" id="WP_169255849.1">
    <property type="nucleotide sequence ID" value="NZ_WTVN01000012.1"/>
</dbReference>
<reference evidence="2 3" key="1">
    <citation type="submission" date="2019-12" db="EMBL/GenBank/DDBJ databases">
        <title>Comparative genomics gives insights into the taxonomy of the Azoarcus-Aromatoleum group and reveals separate origins of nif in the plant-associated Azoarcus and non-plant-associated Aromatoleum sub-groups.</title>
        <authorList>
            <person name="Lafos M."/>
            <person name="Maluk M."/>
            <person name="Batista M."/>
            <person name="Junghare M."/>
            <person name="Carmona M."/>
            <person name="Faoro H."/>
            <person name="Cruz L.M."/>
            <person name="Battistoni F."/>
            <person name="De Souza E."/>
            <person name="Pedrosa F."/>
            <person name="Chen W.-M."/>
            <person name="Poole P.S."/>
            <person name="Dixon R.A."/>
            <person name="James E.K."/>
        </authorList>
    </citation>
    <scope>NUCLEOTIDE SEQUENCE [LARGE SCALE GENOMIC DNA]</scope>
    <source>
        <strain evidence="2 3">Td21</strain>
    </source>
</reference>
<proteinExistence type="predicted"/>
<evidence type="ECO:0000313" key="2">
    <source>
        <dbReference type="EMBL" id="NMG43973.1"/>
    </source>
</evidence>
<evidence type="ECO:0000313" key="3">
    <source>
        <dbReference type="Proteomes" id="UP000623795"/>
    </source>
</evidence>
<sequence length="228" mass="25264">MADPGRSGVPASHPLARIDTERLMESLRVRGAERFDPVRFRFIESLARRSSACRGDARRFLDARLATLVSDYRERFERAEDKDHDALARREGLGNTPLGELLAHIARQAADGGAGGAIPAADPVAEPQAELRSVRYFRSTWARLSVDRQLSQAFAQAPENAGPLNSHFLVLQSLRQMRDISPEYLQQFIAYVDALLWLDQADAGRNATRKAGVKGAREKKGKSGRSRA</sequence>
<dbReference type="InterPro" id="IPR021549">
    <property type="entry name" value="DUF2894"/>
</dbReference>
<feature type="region of interest" description="Disordered" evidence="1">
    <location>
        <begin position="207"/>
        <end position="228"/>
    </location>
</feature>
<evidence type="ECO:0000256" key="1">
    <source>
        <dbReference type="SAM" id="MobiDB-lite"/>
    </source>
</evidence>
<organism evidence="2 3">
    <name type="scientific">Aromatoleum toluvorans</name>
    <dbReference type="NCBI Taxonomy" id="92002"/>
    <lineage>
        <taxon>Bacteria</taxon>
        <taxon>Pseudomonadati</taxon>
        <taxon>Pseudomonadota</taxon>
        <taxon>Betaproteobacteria</taxon>
        <taxon>Rhodocyclales</taxon>
        <taxon>Rhodocyclaceae</taxon>
        <taxon>Aromatoleum</taxon>
    </lineage>
</organism>
<protein>
    <submittedName>
        <fullName evidence="2">DUF2894 domain-containing protein</fullName>
    </submittedName>
</protein>
<dbReference type="Pfam" id="PF11445">
    <property type="entry name" value="DUF2894"/>
    <property type="match status" value="1"/>
</dbReference>
<accession>A0ABX1PXV2</accession>